<gene>
    <name evidence="3" type="ORF">H8E23_07080</name>
</gene>
<evidence type="ECO:0000259" key="2">
    <source>
        <dbReference type="Pfam" id="PF03886"/>
    </source>
</evidence>
<sequence>MRNTTRLSMSYSLIFLAALTAAGCMGTSPPAAFFTLSALPATEMESSAHTAMQDLAIGIGPAKFPEILNRPQIITRSGPNRLTVSEFHRWGGRLDQDFLKVLAQNISILLATNRVVAFPWEDQVDPTYRIAFDIQQFDGRPGDAVWLNVTWTIKGQEGNQALYVSKSVIQQPVQGETYDALVAAHSQALDVLSREIAAAIKSITPIER</sequence>
<proteinExistence type="predicted"/>
<protein>
    <submittedName>
        <fullName evidence="3">Membrane integrity-associated transporter subunit PqiC</fullName>
    </submittedName>
</protein>
<feature type="domain" description="ABC-type transport auxiliary lipoprotein component" evidence="2">
    <location>
        <begin position="35"/>
        <end position="197"/>
    </location>
</feature>
<dbReference type="EMBL" id="JACNJH010000124">
    <property type="protein sequence ID" value="MBC8361144.1"/>
    <property type="molecule type" value="Genomic_DNA"/>
</dbReference>
<reference evidence="3 4" key="1">
    <citation type="submission" date="2020-08" db="EMBL/GenBank/DDBJ databases">
        <title>Bridging the membrane lipid divide: bacteria of the FCB group superphylum have the potential to synthesize archaeal ether lipids.</title>
        <authorList>
            <person name="Villanueva L."/>
            <person name="Von Meijenfeldt F.A.B."/>
            <person name="Westbye A.B."/>
            <person name="Yadav S."/>
            <person name="Hopmans E.C."/>
            <person name="Dutilh B.E."/>
            <person name="Sinninghe Damste J.S."/>
        </authorList>
    </citation>
    <scope>NUCLEOTIDE SEQUENCE [LARGE SCALE GENOMIC DNA]</scope>
    <source>
        <strain evidence="3">NIOZ-UU30</strain>
    </source>
</reference>
<dbReference type="InterPro" id="IPR005586">
    <property type="entry name" value="ABC_trans_aux"/>
</dbReference>
<dbReference type="AlphaFoldDB" id="A0A8J6NRT8"/>
<accession>A0A8J6NRT8</accession>
<evidence type="ECO:0000256" key="1">
    <source>
        <dbReference type="SAM" id="SignalP"/>
    </source>
</evidence>
<feature type="signal peptide" evidence="1">
    <location>
        <begin position="1"/>
        <end position="22"/>
    </location>
</feature>
<comment type="caution">
    <text evidence="3">The sequence shown here is derived from an EMBL/GenBank/DDBJ whole genome shotgun (WGS) entry which is preliminary data.</text>
</comment>
<organism evidence="3 4">
    <name type="scientific">Candidatus Desulfatibia profunda</name>
    <dbReference type="NCBI Taxonomy" id="2841695"/>
    <lineage>
        <taxon>Bacteria</taxon>
        <taxon>Pseudomonadati</taxon>
        <taxon>Thermodesulfobacteriota</taxon>
        <taxon>Desulfobacteria</taxon>
        <taxon>Desulfobacterales</taxon>
        <taxon>Desulfobacterales incertae sedis</taxon>
        <taxon>Candidatus Desulfatibia</taxon>
    </lineage>
</organism>
<dbReference type="Gene3D" id="3.40.50.10610">
    <property type="entry name" value="ABC-type transport auxiliary lipoprotein component"/>
    <property type="match status" value="1"/>
</dbReference>
<evidence type="ECO:0000313" key="4">
    <source>
        <dbReference type="Proteomes" id="UP000603434"/>
    </source>
</evidence>
<name>A0A8J6NRT8_9BACT</name>
<dbReference type="Pfam" id="PF03886">
    <property type="entry name" value="ABC_trans_aux"/>
    <property type="match status" value="1"/>
</dbReference>
<dbReference type="PROSITE" id="PS51257">
    <property type="entry name" value="PROKAR_LIPOPROTEIN"/>
    <property type="match status" value="1"/>
</dbReference>
<keyword evidence="1" id="KW-0732">Signal</keyword>
<feature type="chain" id="PRO_5035180538" evidence="1">
    <location>
        <begin position="23"/>
        <end position="208"/>
    </location>
</feature>
<dbReference type="Proteomes" id="UP000603434">
    <property type="component" value="Unassembled WGS sequence"/>
</dbReference>
<evidence type="ECO:0000313" key="3">
    <source>
        <dbReference type="EMBL" id="MBC8361144.1"/>
    </source>
</evidence>
<dbReference type="SUPFAM" id="SSF159594">
    <property type="entry name" value="XCC0632-like"/>
    <property type="match status" value="1"/>
</dbReference>